<protein>
    <recommendedName>
        <fullName evidence="2">Hypervirulence associated protein TUDOR domain-containing protein</fullName>
    </recommendedName>
</protein>
<comment type="caution">
    <text evidence="3">The sequence shown here is derived from an EMBL/GenBank/DDBJ whole genome shotgun (WGS) entry which is preliminary data.</text>
</comment>
<evidence type="ECO:0000256" key="1">
    <source>
        <dbReference type="SAM" id="MobiDB-lite"/>
    </source>
</evidence>
<feature type="region of interest" description="Disordered" evidence="1">
    <location>
        <begin position="1"/>
        <end position="26"/>
    </location>
</feature>
<dbReference type="InParanoid" id="A8NPF4"/>
<reference evidence="3 4" key="1">
    <citation type="journal article" date="2010" name="Proc. Natl. Acad. Sci. U.S.A.">
        <title>Insights into evolution of multicellular fungi from the assembled chromosomes of the mushroom Coprinopsis cinerea (Coprinus cinereus).</title>
        <authorList>
            <person name="Stajich J.E."/>
            <person name="Wilke S.K."/>
            <person name="Ahren D."/>
            <person name="Au C.H."/>
            <person name="Birren B.W."/>
            <person name="Borodovsky M."/>
            <person name="Burns C."/>
            <person name="Canback B."/>
            <person name="Casselton L.A."/>
            <person name="Cheng C.K."/>
            <person name="Deng J."/>
            <person name="Dietrich F.S."/>
            <person name="Fargo D.C."/>
            <person name="Farman M.L."/>
            <person name="Gathman A.C."/>
            <person name="Goldberg J."/>
            <person name="Guigo R."/>
            <person name="Hoegger P.J."/>
            <person name="Hooker J.B."/>
            <person name="Huggins A."/>
            <person name="James T.Y."/>
            <person name="Kamada T."/>
            <person name="Kilaru S."/>
            <person name="Kodira C."/>
            <person name="Kues U."/>
            <person name="Kupfer D."/>
            <person name="Kwan H.S."/>
            <person name="Lomsadze A."/>
            <person name="Li W."/>
            <person name="Lilly W.W."/>
            <person name="Ma L.J."/>
            <person name="Mackey A.J."/>
            <person name="Manning G."/>
            <person name="Martin F."/>
            <person name="Muraguchi H."/>
            <person name="Natvig D.O."/>
            <person name="Palmerini H."/>
            <person name="Ramesh M.A."/>
            <person name="Rehmeyer C.J."/>
            <person name="Roe B.A."/>
            <person name="Shenoy N."/>
            <person name="Stanke M."/>
            <person name="Ter-Hovhannisyan V."/>
            <person name="Tunlid A."/>
            <person name="Velagapudi R."/>
            <person name="Vision T.J."/>
            <person name="Zeng Q."/>
            <person name="Zolan M.E."/>
            <person name="Pukkila P.J."/>
        </authorList>
    </citation>
    <scope>NUCLEOTIDE SEQUENCE [LARGE SCALE GENOMIC DNA]</scope>
    <source>
        <strain evidence="4">Okayama-7 / 130 / ATCC MYA-4618 / FGSC 9003</strain>
    </source>
</reference>
<dbReference type="AlphaFoldDB" id="A8NPF4"/>
<dbReference type="OrthoDB" id="10052172at2759"/>
<accession>A8NPF4</accession>
<dbReference type="GeneID" id="6011854"/>
<sequence>MAPQFKKGQTVRYKPIGGPHSNTPESVGVIRDVLTSPGREADRNVNASAEDPRYEIENSNTGKLSAIYESNILGRE</sequence>
<dbReference type="eggNOG" id="ENOG502S74A">
    <property type="taxonomic scope" value="Eukaryota"/>
</dbReference>
<dbReference type="KEGG" id="cci:CC1G_10253"/>
<dbReference type="VEuPathDB" id="FungiDB:CC1G_10253"/>
<dbReference type="RefSeq" id="XP_001835326.1">
    <property type="nucleotide sequence ID" value="XM_001835274.1"/>
</dbReference>
<evidence type="ECO:0000259" key="2">
    <source>
        <dbReference type="Pfam" id="PF11160"/>
    </source>
</evidence>
<proteinExistence type="predicted"/>
<evidence type="ECO:0000313" key="4">
    <source>
        <dbReference type="Proteomes" id="UP000001861"/>
    </source>
</evidence>
<dbReference type="Pfam" id="PF11160">
    <property type="entry name" value="Hva1_TUDOR"/>
    <property type="match status" value="1"/>
</dbReference>
<keyword evidence="4" id="KW-1185">Reference proteome</keyword>
<evidence type="ECO:0000313" key="3">
    <source>
        <dbReference type="EMBL" id="EAU86531.1"/>
    </source>
</evidence>
<dbReference type="InterPro" id="IPR021331">
    <property type="entry name" value="Hva1_TUDOR"/>
</dbReference>
<name>A8NPF4_COPC7</name>
<gene>
    <name evidence="3" type="ORF">CC1G_10253</name>
</gene>
<dbReference type="EMBL" id="AACS02000012">
    <property type="protein sequence ID" value="EAU86531.1"/>
    <property type="molecule type" value="Genomic_DNA"/>
</dbReference>
<feature type="domain" description="Hypervirulence associated protein TUDOR" evidence="2">
    <location>
        <begin position="8"/>
        <end position="72"/>
    </location>
</feature>
<dbReference type="Proteomes" id="UP000001861">
    <property type="component" value="Unassembled WGS sequence"/>
</dbReference>
<dbReference type="OMA" id="IENSHTH"/>
<organism evidence="3 4">
    <name type="scientific">Coprinopsis cinerea (strain Okayama-7 / 130 / ATCC MYA-4618 / FGSC 9003)</name>
    <name type="common">Inky cap fungus</name>
    <name type="synonym">Hormographiella aspergillata</name>
    <dbReference type="NCBI Taxonomy" id="240176"/>
    <lineage>
        <taxon>Eukaryota</taxon>
        <taxon>Fungi</taxon>
        <taxon>Dikarya</taxon>
        <taxon>Basidiomycota</taxon>
        <taxon>Agaricomycotina</taxon>
        <taxon>Agaricomycetes</taxon>
        <taxon>Agaricomycetidae</taxon>
        <taxon>Agaricales</taxon>
        <taxon>Agaricineae</taxon>
        <taxon>Psathyrellaceae</taxon>
        <taxon>Coprinopsis</taxon>
    </lineage>
</organism>